<protein>
    <submittedName>
        <fullName evidence="1">Uncharacterized protein</fullName>
    </submittedName>
</protein>
<evidence type="ECO:0000313" key="1">
    <source>
        <dbReference type="EMBL" id="PRY47041.1"/>
    </source>
</evidence>
<comment type="caution">
    <text evidence="1">The sequence shown here is derived from an EMBL/GenBank/DDBJ whole genome shotgun (WGS) entry which is preliminary data.</text>
</comment>
<evidence type="ECO:0000313" key="2">
    <source>
        <dbReference type="Proteomes" id="UP000238375"/>
    </source>
</evidence>
<organism evidence="1 2">
    <name type="scientific">Spirosoma oryzae</name>
    <dbReference type="NCBI Taxonomy" id="1469603"/>
    <lineage>
        <taxon>Bacteria</taxon>
        <taxon>Pseudomonadati</taxon>
        <taxon>Bacteroidota</taxon>
        <taxon>Cytophagia</taxon>
        <taxon>Cytophagales</taxon>
        <taxon>Cytophagaceae</taxon>
        <taxon>Spirosoma</taxon>
    </lineage>
</organism>
<proteinExistence type="predicted"/>
<gene>
    <name evidence="1" type="ORF">CLV58_101105</name>
</gene>
<keyword evidence="2" id="KW-1185">Reference proteome</keyword>
<accession>A0A2T0TN41</accession>
<reference evidence="1 2" key="1">
    <citation type="submission" date="2018-03" db="EMBL/GenBank/DDBJ databases">
        <title>Genomic Encyclopedia of Archaeal and Bacterial Type Strains, Phase II (KMG-II): from individual species to whole genera.</title>
        <authorList>
            <person name="Goeker M."/>
        </authorList>
    </citation>
    <scope>NUCLEOTIDE SEQUENCE [LARGE SCALE GENOMIC DNA]</scope>
    <source>
        <strain evidence="1 2">DSM 28354</strain>
    </source>
</reference>
<dbReference type="Proteomes" id="UP000238375">
    <property type="component" value="Unassembled WGS sequence"/>
</dbReference>
<dbReference type="EMBL" id="PVTE01000001">
    <property type="protein sequence ID" value="PRY47041.1"/>
    <property type="molecule type" value="Genomic_DNA"/>
</dbReference>
<name>A0A2T0TN41_9BACT</name>
<sequence length="30" mass="3615">MLAISGVLWYQWYRFWSTRRATVARPDLNG</sequence>
<dbReference type="AlphaFoldDB" id="A0A2T0TN41"/>